<comment type="caution">
    <text evidence="2">The sequence shown here is derived from an EMBL/GenBank/DDBJ whole genome shotgun (WGS) entry which is preliminary data.</text>
</comment>
<accession>A0AAD7SAF7</accession>
<proteinExistence type="predicted"/>
<feature type="compositionally biased region" description="Low complexity" evidence="1">
    <location>
        <begin position="105"/>
        <end position="114"/>
    </location>
</feature>
<sequence>MRTASLPHCHLKDKQTRGDEREKSAQTRSVRAKDRARGVVRRYRSRGDNGGTAGEASDAPGPRALAPPSRQSPGAWHVLGDGARSQRDGGAAGELARGDAIPGGALARARNLAALEEEETDKGPWRDRGHPLQTSCSCGFPFIREKSRKELQTKSDILHKGQAEEPRGVPSETTIHQSNAAGPADRPPQVYRFPRDGGAS</sequence>
<evidence type="ECO:0000256" key="1">
    <source>
        <dbReference type="SAM" id="MobiDB-lite"/>
    </source>
</evidence>
<feature type="compositionally biased region" description="Basic and acidic residues" evidence="1">
    <location>
        <begin position="143"/>
        <end position="167"/>
    </location>
</feature>
<feature type="region of interest" description="Disordered" evidence="1">
    <location>
        <begin position="1"/>
        <end position="200"/>
    </location>
</feature>
<dbReference type="AlphaFoldDB" id="A0AAD7SAF7"/>
<protein>
    <submittedName>
        <fullName evidence="2">Uncharacterized protein</fullName>
    </submittedName>
</protein>
<feature type="compositionally biased region" description="Basic and acidic residues" evidence="1">
    <location>
        <begin position="10"/>
        <end position="37"/>
    </location>
</feature>
<keyword evidence="3" id="KW-1185">Reference proteome</keyword>
<evidence type="ECO:0000313" key="2">
    <source>
        <dbReference type="EMBL" id="KAJ8397746.1"/>
    </source>
</evidence>
<gene>
    <name evidence="2" type="ORF">AAFF_G00434350</name>
</gene>
<feature type="compositionally biased region" description="Polar residues" evidence="1">
    <location>
        <begin position="171"/>
        <end position="180"/>
    </location>
</feature>
<organism evidence="2 3">
    <name type="scientific">Aldrovandia affinis</name>
    <dbReference type="NCBI Taxonomy" id="143900"/>
    <lineage>
        <taxon>Eukaryota</taxon>
        <taxon>Metazoa</taxon>
        <taxon>Chordata</taxon>
        <taxon>Craniata</taxon>
        <taxon>Vertebrata</taxon>
        <taxon>Euteleostomi</taxon>
        <taxon>Actinopterygii</taxon>
        <taxon>Neopterygii</taxon>
        <taxon>Teleostei</taxon>
        <taxon>Notacanthiformes</taxon>
        <taxon>Halosauridae</taxon>
        <taxon>Aldrovandia</taxon>
    </lineage>
</organism>
<feature type="compositionally biased region" description="Basic and acidic residues" evidence="1">
    <location>
        <begin position="121"/>
        <end position="130"/>
    </location>
</feature>
<name>A0AAD7SAF7_9TELE</name>
<dbReference type="Proteomes" id="UP001221898">
    <property type="component" value="Unassembled WGS sequence"/>
</dbReference>
<dbReference type="EMBL" id="JAINUG010000095">
    <property type="protein sequence ID" value="KAJ8397746.1"/>
    <property type="molecule type" value="Genomic_DNA"/>
</dbReference>
<reference evidence="2" key="1">
    <citation type="journal article" date="2023" name="Science">
        <title>Genome structures resolve the early diversification of teleost fishes.</title>
        <authorList>
            <person name="Parey E."/>
            <person name="Louis A."/>
            <person name="Montfort J."/>
            <person name="Bouchez O."/>
            <person name="Roques C."/>
            <person name="Iampietro C."/>
            <person name="Lluch J."/>
            <person name="Castinel A."/>
            <person name="Donnadieu C."/>
            <person name="Desvignes T."/>
            <person name="Floi Bucao C."/>
            <person name="Jouanno E."/>
            <person name="Wen M."/>
            <person name="Mejri S."/>
            <person name="Dirks R."/>
            <person name="Jansen H."/>
            <person name="Henkel C."/>
            <person name="Chen W.J."/>
            <person name="Zahm M."/>
            <person name="Cabau C."/>
            <person name="Klopp C."/>
            <person name="Thompson A.W."/>
            <person name="Robinson-Rechavi M."/>
            <person name="Braasch I."/>
            <person name="Lecointre G."/>
            <person name="Bobe J."/>
            <person name="Postlethwait J.H."/>
            <person name="Berthelot C."/>
            <person name="Roest Crollius H."/>
            <person name="Guiguen Y."/>
        </authorList>
    </citation>
    <scope>NUCLEOTIDE SEQUENCE</scope>
    <source>
        <strain evidence="2">NC1722</strain>
    </source>
</reference>
<evidence type="ECO:0000313" key="3">
    <source>
        <dbReference type="Proteomes" id="UP001221898"/>
    </source>
</evidence>